<feature type="compositionally biased region" description="Low complexity" evidence="11">
    <location>
        <begin position="130"/>
        <end position="166"/>
    </location>
</feature>
<keyword evidence="4" id="KW-0808">Transferase</keyword>
<dbReference type="AlphaFoldDB" id="A0A183IZE7"/>
<dbReference type="GO" id="GO:0006351">
    <property type="term" value="P:DNA-templated transcription"/>
    <property type="evidence" value="ECO:0007669"/>
    <property type="project" value="InterPro"/>
</dbReference>
<gene>
    <name evidence="12" type="ORF">SBAD_LOCUS8995</name>
</gene>
<keyword evidence="9" id="KW-0804">Transcription</keyword>
<reference evidence="14" key="1">
    <citation type="submission" date="2016-06" db="UniProtKB">
        <authorList>
            <consortium name="WormBaseParasite"/>
        </authorList>
    </citation>
    <scope>IDENTIFICATION</scope>
</reference>
<evidence type="ECO:0000256" key="10">
    <source>
        <dbReference type="ARBA" id="ARBA00023242"/>
    </source>
</evidence>
<dbReference type="InterPro" id="IPR045867">
    <property type="entry name" value="DNA-dir_RpoC_beta_prime"/>
</dbReference>
<proteinExistence type="predicted"/>
<accession>A0A183IZE7</accession>
<keyword evidence="13" id="KW-1185">Reference proteome</keyword>
<evidence type="ECO:0000256" key="6">
    <source>
        <dbReference type="ARBA" id="ARBA00022723"/>
    </source>
</evidence>
<evidence type="ECO:0000313" key="14">
    <source>
        <dbReference type="WBParaSite" id="SBAD_0000932101-mRNA-1"/>
    </source>
</evidence>
<organism evidence="14">
    <name type="scientific">Soboliphyme baturini</name>
    <dbReference type="NCBI Taxonomy" id="241478"/>
    <lineage>
        <taxon>Eukaryota</taxon>
        <taxon>Metazoa</taxon>
        <taxon>Ecdysozoa</taxon>
        <taxon>Nematoda</taxon>
        <taxon>Enoplea</taxon>
        <taxon>Dorylaimia</taxon>
        <taxon>Dioctophymatida</taxon>
        <taxon>Dioctophymatoidea</taxon>
        <taxon>Soboliphymatidae</taxon>
        <taxon>Soboliphyme</taxon>
    </lineage>
</organism>
<dbReference type="GO" id="GO:0046872">
    <property type="term" value="F:metal ion binding"/>
    <property type="evidence" value="ECO:0007669"/>
    <property type="project" value="UniProtKB-KW"/>
</dbReference>
<dbReference type="FunFam" id="1.10.150.390:FF:000001">
    <property type="entry name" value="DNA-directed RNA polymerase subunit"/>
    <property type="match status" value="1"/>
</dbReference>
<keyword evidence="5" id="KW-0548">Nucleotidyltransferase</keyword>
<evidence type="ECO:0000256" key="7">
    <source>
        <dbReference type="ARBA" id="ARBA00022833"/>
    </source>
</evidence>
<evidence type="ECO:0000256" key="2">
    <source>
        <dbReference type="ARBA" id="ARBA00012418"/>
    </source>
</evidence>
<dbReference type="GO" id="GO:0005665">
    <property type="term" value="C:RNA polymerase II, core complex"/>
    <property type="evidence" value="ECO:0007669"/>
    <property type="project" value="TreeGrafter"/>
</dbReference>
<dbReference type="GO" id="GO:0003899">
    <property type="term" value="F:DNA-directed RNA polymerase activity"/>
    <property type="evidence" value="ECO:0007669"/>
    <property type="project" value="UniProtKB-EC"/>
</dbReference>
<keyword evidence="8" id="KW-0460">Magnesium</keyword>
<evidence type="ECO:0000256" key="5">
    <source>
        <dbReference type="ARBA" id="ARBA00022695"/>
    </source>
</evidence>
<comment type="subcellular location">
    <subcellularLocation>
        <location evidence="1">Nucleus</location>
    </subcellularLocation>
</comment>
<dbReference type="PANTHER" id="PTHR19376">
    <property type="entry name" value="DNA-DIRECTED RNA POLYMERASE"/>
    <property type="match status" value="1"/>
</dbReference>
<dbReference type="EC" id="2.7.7.6" evidence="2"/>
<dbReference type="PANTHER" id="PTHR19376:SF37">
    <property type="entry name" value="DNA-DIRECTED RNA POLYMERASE II SUBUNIT RPB1"/>
    <property type="match status" value="1"/>
</dbReference>
<keyword evidence="6" id="KW-0479">Metal-binding</keyword>
<reference evidence="12 13" key="2">
    <citation type="submission" date="2018-11" db="EMBL/GenBank/DDBJ databases">
        <authorList>
            <consortium name="Pathogen Informatics"/>
        </authorList>
    </citation>
    <scope>NUCLEOTIDE SEQUENCE [LARGE SCALE GENOMIC DNA]</scope>
</reference>
<name>A0A183IZE7_9BILA</name>
<dbReference type="OrthoDB" id="270392at2759"/>
<evidence type="ECO:0000256" key="4">
    <source>
        <dbReference type="ARBA" id="ARBA00022679"/>
    </source>
</evidence>
<evidence type="ECO:0000313" key="13">
    <source>
        <dbReference type="Proteomes" id="UP000270296"/>
    </source>
</evidence>
<evidence type="ECO:0000256" key="9">
    <source>
        <dbReference type="ARBA" id="ARBA00023163"/>
    </source>
</evidence>
<sequence>MAITRHGINRQEVGALMRCSFEETVDILSEAASHGETDFLKGVSENIMLGQLPHIGTGAFELTLDAEKCKLGMEIPTNIIAPFGGSNMFFAGGASPNMAPISTPWSSGATPAYAGGWSPVPHSDITPGGPAFSPSAQSDSSFSPAYSPGWSPGSPHGSLGPSSPGPEVLTNITKVQPNESQLFTGFPKLQSDVAELQPDIAELFAHKSKLQSDFTKLQSYVTELFTDKPKLLTNVAQLQSYVTKLFTDITELFADQSWIFSNISSI</sequence>
<evidence type="ECO:0000256" key="3">
    <source>
        <dbReference type="ARBA" id="ARBA00022478"/>
    </source>
</evidence>
<keyword evidence="3" id="KW-0240">DNA-directed RNA polymerase</keyword>
<dbReference type="Gene3D" id="1.10.150.390">
    <property type="match status" value="1"/>
</dbReference>
<dbReference type="Gene3D" id="1.20.5.170">
    <property type="match status" value="1"/>
</dbReference>
<keyword evidence="10" id="KW-0539">Nucleus</keyword>
<feature type="region of interest" description="Disordered" evidence="11">
    <location>
        <begin position="120"/>
        <end position="167"/>
    </location>
</feature>
<dbReference type="SUPFAM" id="SSF64484">
    <property type="entry name" value="beta and beta-prime subunits of DNA dependent RNA-polymerase"/>
    <property type="match status" value="1"/>
</dbReference>
<protein>
    <recommendedName>
        <fullName evidence="2">DNA-directed RNA polymerase</fullName>
        <ecNumber evidence="2">2.7.7.6</ecNumber>
    </recommendedName>
</protein>
<keyword evidence="7" id="KW-0862">Zinc</keyword>
<evidence type="ECO:0000256" key="11">
    <source>
        <dbReference type="SAM" id="MobiDB-lite"/>
    </source>
</evidence>
<evidence type="ECO:0000256" key="1">
    <source>
        <dbReference type="ARBA" id="ARBA00004123"/>
    </source>
</evidence>
<dbReference type="WBParaSite" id="SBAD_0000932101-mRNA-1">
    <property type="protein sequence ID" value="SBAD_0000932101-mRNA-1"/>
    <property type="gene ID" value="SBAD_0000932101"/>
</dbReference>
<dbReference type="Proteomes" id="UP000270296">
    <property type="component" value="Unassembled WGS sequence"/>
</dbReference>
<dbReference type="EMBL" id="UZAM01012189">
    <property type="protein sequence ID" value="VDP20521.1"/>
    <property type="molecule type" value="Genomic_DNA"/>
</dbReference>
<evidence type="ECO:0000256" key="8">
    <source>
        <dbReference type="ARBA" id="ARBA00022842"/>
    </source>
</evidence>
<evidence type="ECO:0000313" key="12">
    <source>
        <dbReference type="EMBL" id="VDP20521.1"/>
    </source>
</evidence>